<comment type="caution">
    <text evidence="2">The sequence shown here is derived from an EMBL/GenBank/DDBJ whole genome shotgun (WGS) entry which is preliminary data.</text>
</comment>
<sequence length="133" mass="14062">MHFNLVIASGFLLAITGGAVSTPVSEHAIEGELSTRATSGSQLYGCTARNFGGHCETTPNGQTGVCTPTTGMFRNNLISVKAVRYGAFLYQGDGCTGASIWVDTEGWGNIGDTMYKSWYTPTPCLPPRCSVTV</sequence>
<evidence type="ECO:0000256" key="1">
    <source>
        <dbReference type="SAM" id="SignalP"/>
    </source>
</evidence>
<reference evidence="2" key="1">
    <citation type="submission" date="2021-01" db="EMBL/GenBank/DDBJ databases">
        <authorList>
            <person name="Kaushik A."/>
        </authorList>
    </citation>
    <scope>NUCLEOTIDE SEQUENCE</scope>
    <source>
        <strain evidence="2">AG4-R118</strain>
    </source>
</reference>
<evidence type="ECO:0000313" key="3">
    <source>
        <dbReference type="Proteomes" id="UP000663888"/>
    </source>
</evidence>
<dbReference type="Proteomes" id="UP000663888">
    <property type="component" value="Unassembled WGS sequence"/>
</dbReference>
<protein>
    <submittedName>
        <fullName evidence="2">Uncharacterized protein</fullName>
    </submittedName>
</protein>
<feature type="chain" id="PRO_5034600409" evidence="1">
    <location>
        <begin position="22"/>
        <end position="133"/>
    </location>
</feature>
<evidence type="ECO:0000313" key="2">
    <source>
        <dbReference type="EMBL" id="CAE6457346.1"/>
    </source>
</evidence>
<accession>A0A8H3BJB5</accession>
<dbReference type="EMBL" id="CAJMWX010001049">
    <property type="protein sequence ID" value="CAE6457346.1"/>
    <property type="molecule type" value="Genomic_DNA"/>
</dbReference>
<gene>
    <name evidence="2" type="ORF">RDB_LOCUS81513</name>
</gene>
<feature type="signal peptide" evidence="1">
    <location>
        <begin position="1"/>
        <end position="21"/>
    </location>
</feature>
<name>A0A8H3BJB5_9AGAM</name>
<keyword evidence="1" id="KW-0732">Signal</keyword>
<organism evidence="2 3">
    <name type="scientific">Rhizoctonia solani</name>
    <dbReference type="NCBI Taxonomy" id="456999"/>
    <lineage>
        <taxon>Eukaryota</taxon>
        <taxon>Fungi</taxon>
        <taxon>Dikarya</taxon>
        <taxon>Basidiomycota</taxon>
        <taxon>Agaricomycotina</taxon>
        <taxon>Agaricomycetes</taxon>
        <taxon>Cantharellales</taxon>
        <taxon>Ceratobasidiaceae</taxon>
        <taxon>Rhizoctonia</taxon>
    </lineage>
</organism>
<dbReference type="AlphaFoldDB" id="A0A8H3BJB5"/>
<proteinExistence type="predicted"/>